<evidence type="ECO:0000313" key="1">
    <source>
        <dbReference type="EMBL" id="KAH1174237.1"/>
    </source>
</evidence>
<protein>
    <submittedName>
        <fullName evidence="1">Uncharacterized protein</fullName>
    </submittedName>
</protein>
<name>A0A9D4AS83_9SAUR</name>
<organism evidence="1 2">
    <name type="scientific">Mauremys mutica</name>
    <name type="common">yellowpond turtle</name>
    <dbReference type="NCBI Taxonomy" id="74926"/>
    <lineage>
        <taxon>Eukaryota</taxon>
        <taxon>Metazoa</taxon>
        <taxon>Chordata</taxon>
        <taxon>Craniata</taxon>
        <taxon>Vertebrata</taxon>
        <taxon>Euteleostomi</taxon>
        <taxon>Archelosauria</taxon>
        <taxon>Testudinata</taxon>
        <taxon>Testudines</taxon>
        <taxon>Cryptodira</taxon>
        <taxon>Durocryptodira</taxon>
        <taxon>Testudinoidea</taxon>
        <taxon>Geoemydidae</taxon>
        <taxon>Geoemydinae</taxon>
        <taxon>Mauremys</taxon>
    </lineage>
</organism>
<gene>
    <name evidence="1" type="ORF">KIL84_002381</name>
</gene>
<comment type="caution">
    <text evidence="1">The sequence shown here is derived from an EMBL/GenBank/DDBJ whole genome shotgun (WGS) entry which is preliminary data.</text>
</comment>
<dbReference type="AlphaFoldDB" id="A0A9D4AS83"/>
<keyword evidence="2" id="KW-1185">Reference proteome</keyword>
<dbReference type="Proteomes" id="UP000827986">
    <property type="component" value="Unassembled WGS sequence"/>
</dbReference>
<evidence type="ECO:0000313" key="2">
    <source>
        <dbReference type="Proteomes" id="UP000827986"/>
    </source>
</evidence>
<dbReference type="EMBL" id="JAHDVG010000480">
    <property type="protein sequence ID" value="KAH1174237.1"/>
    <property type="molecule type" value="Genomic_DNA"/>
</dbReference>
<proteinExistence type="predicted"/>
<sequence>MPEYSTSQLTNFVSYREPMTSLRNPGALLLHVACRDETPSQGPAALLSCEKKPELDTLEAATTTKHLALCLPAELELSELLARRVPSMLRHIITCITSFRTIGP</sequence>
<reference evidence="1" key="1">
    <citation type="submission" date="2021-09" db="EMBL/GenBank/DDBJ databases">
        <title>The genome of Mauremys mutica provides insights into the evolution of semi-aquatic lifestyle.</title>
        <authorList>
            <person name="Gong S."/>
            <person name="Gao Y."/>
        </authorList>
    </citation>
    <scope>NUCLEOTIDE SEQUENCE</scope>
    <source>
        <strain evidence="1">MM-2020</strain>
        <tissue evidence="1">Muscle</tissue>
    </source>
</reference>
<accession>A0A9D4AS83</accession>